<evidence type="ECO:0000256" key="1">
    <source>
        <dbReference type="ARBA" id="ARBA00002356"/>
    </source>
</evidence>
<evidence type="ECO:0000313" key="12">
    <source>
        <dbReference type="EMBL" id="OGY89421.1"/>
    </source>
</evidence>
<dbReference type="AlphaFoldDB" id="A0A1G2BJT3"/>
<dbReference type="EC" id="4.1.1.23" evidence="3"/>
<keyword evidence="5" id="KW-0210">Decarboxylase</keyword>
<comment type="caution">
    <text evidence="12">The sequence shown here is derived from an EMBL/GenBank/DDBJ whole genome shotgun (WGS) entry which is preliminary data.</text>
</comment>
<dbReference type="EMBL" id="MHKK01000035">
    <property type="protein sequence ID" value="OGY89421.1"/>
    <property type="molecule type" value="Genomic_DNA"/>
</dbReference>
<keyword evidence="7" id="KW-0456">Lyase</keyword>
<dbReference type="Pfam" id="PF00215">
    <property type="entry name" value="OMPdecase"/>
    <property type="match status" value="1"/>
</dbReference>
<evidence type="ECO:0000256" key="4">
    <source>
        <dbReference type="ARBA" id="ARBA00021923"/>
    </source>
</evidence>
<dbReference type="CDD" id="cd04725">
    <property type="entry name" value="OMP_decarboxylase_like"/>
    <property type="match status" value="1"/>
</dbReference>
<evidence type="ECO:0000256" key="10">
    <source>
        <dbReference type="PIRSR" id="PIRSR614732-2"/>
    </source>
</evidence>
<dbReference type="SUPFAM" id="SSF51366">
    <property type="entry name" value="Ribulose-phoshate binding barrel"/>
    <property type="match status" value="1"/>
</dbReference>
<proteinExistence type="predicted"/>
<accession>A0A1G2BJT3</accession>
<evidence type="ECO:0000313" key="13">
    <source>
        <dbReference type="Proteomes" id="UP000177817"/>
    </source>
</evidence>
<feature type="binding site" evidence="10">
    <location>
        <position position="97"/>
    </location>
    <ligand>
        <name>substrate</name>
    </ligand>
</feature>
<dbReference type="PANTHER" id="PTHR32119:SF2">
    <property type="entry name" value="OROTIDINE 5'-PHOSPHATE DECARBOXYLASE"/>
    <property type="match status" value="1"/>
</dbReference>
<dbReference type="Proteomes" id="UP000177817">
    <property type="component" value="Unassembled WGS sequence"/>
</dbReference>
<protein>
    <recommendedName>
        <fullName evidence="4">Orotidine 5'-phosphate decarboxylase</fullName>
        <ecNumber evidence="3">4.1.1.23</ecNumber>
    </recommendedName>
    <alternativeName>
        <fullName evidence="8">OMP decarboxylase</fullName>
    </alternativeName>
</protein>
<dbReference type="InterPro" id="IPR001754">
    <property type="entry name" value="OMPdeCOase_dom"/>
</dbReference>
<dbReference type="InterPro" id="IPR011060">
    <property type="entry name" value="RibuloseP-bd_barrel"/>
</dbReference>
<reference evidence="12 13" key="1">
    <citation type="journal article" date="2016" name="Nat. Commun.">
        <title>Thousands of microbial genomes shed light on interconnected biogeochemical processes in an aquifer system.</title>
        <authorList>
            <person name="Anantharaman K."/>
            <person name="Brown C.T."/>
            <person name="Hug L.A."/>
            <person name="Sharon I."/>
            <person name="Castelle C.J."/>
            <person name="Probst A.J."/>
            <person name="Thomas B.C."/>
            <person name="Singh A."/>
            <person name="Wilkins M.J."/>
            <person name="Karaoz U."/>
            <person name="Brodie E.L."/>
            <person name="Williams K.H."/>
            <person name="Hubbard S.S."/>
            <person name="Banfield J.F."/>
        </authorList>
    </citation>
    <scope>NUCLEOTIDE SEQUENCE [LARGE SCALE GENOMIC DNA]</scope>
</reference>
<evidence type="ECO:0000256" key="5">
    <source>
        <dbReference type="ARBA" id="ARBA00022793"/>
    </source>
</evidence>
<dbReference type="SMART" id="SM00934">
    <property type="entry name" value="OMPdecase"/>
    <property type="match status" value="1"/>
</dbReference>
<gene>
    <name evidence="12" type="ORF">A2677_00890</name>
</gene>
<feature type="binding site" evidence="10">
    <location>
        <position position="272"/>
    </location>
    <ligand>
        <name>substrate</name>
    </ligand>
</feature>
<feature type="binding site" evidence="10">
    <location>
        <position position="271"/>
    </location>
    <ligand>
        <name>substrate</name>
    </ligand>
</feature>
<feature type="active site" description="For OMPdecase activity" evidence="9">
    <location>
        <position position="125"/>
    </location>
</feature>
<dbReference type="PANTHER" id="PTHR32119">
    <property type="entry name" value="OROTIDINE 5'-PHOSPHATE DECARBOXYLASE"/>
    <property type="match status" value="1"/>
</dbReference>
<dbReference type="GO" id="GO:0005829">
    <property type="term" value="C:cytosol"/>
    <property type="evidence" value="ECO:0007669"/>
    <property type="project" value="TreeGrafter"/>
</dbReference>
<sequence>MPARLLYGHREGVSRCEALFPQPVLLQTARRSNFFSKHSSPFVALMRLERNGEHMNASERLIVAADFSPKKCGGPMGAYGKVMELAHALRGTGVSLKVNSVLRARGIELIDELHELGLGVMADFKLNDISNTMETDGEFLTYCKPELLTVMASAGANGIRKLRAALSPKTELLGVTVFTSFNDAESERIYHAPCWDTFLQLAFTAEEGGVNGLVMSGDELKKLQARKIFGGLTWNIPAIRPAWYKDPKDDQLRVVTPAEAITDGATRIIVGRPIVGAKQNDLGQPQSPREAVEWTLREIEQTLAT</sequence>
<comment type="function">
    <text evidence="1">Catalyzes the decarboxylation of orotidine 5'-monophosphate (OMP) to uridine 5'-monophosphate (UMP).</text>
</comment>
<dbReference type="Gene3D" id="3.20.20.70">
    <property type="entry name" value="Aldolase class I"/>
    <property type="match status" value="1"/>
</dbReference>
<feature type="active site" description="For OMPdecase activity" evidence="9">
    <location>
        <position position="128"/>
    </location>
</feature>
<feature type="binding site" evidence="10">
    <location>
        <position position="251"/>
    </location>
    <ligand>
        <name>substrate</name>
    </ligand>
</feature>
<feature type="domain" description="Orotidine 5'-phosphate decarboxylase" evidence="11">
    <location>
        <begin position="60"/>
        <end position="282"/>
    </location>
</feature>
<organism evidence="12 13">
    <name type="scientific">Candidatus Komeilibacteria bacterium RIFCSPHIGHO2_01_FULL_52_14</name>
    <dbReference type="NCBI Taxonomy" id="1798549"/>
    <lineage>
        <taxon>Bacteria</taxon>
        <taxon>Candidatus Komeiliibacteriota</taxon>
    </lineage>
</organism>
<evidence type="ECO:0000256" key="9">
    <source>
        <dbReference type="PIRSR" id="PIRSR614732-1"/>
    </source>
</evidence>
<evidence type="ECO:0000256" key="8">
    <source>
        <dbReference type="ARBA" id="ARBA00033428"/>
    </source>
</evidence>
<dbReference type="InterPro" id="IPR014732">
    <property type="entry name" value="OMPdecase"/>
</dbReference>
<dbReference type="GO" id="GO:0004590">
    <property type="term" value="F:orotidine-5'-phosphate decarboxylase activity"/>
    <property type="evidence" value="ECO:0007669"/>
    <property type="project" value="UniProtKB-EC"/>
</dbReference>
<comment type="pathway">
    <text evidence="2">Pyrimidine metabolism; UMP biosynthesis via de novo pathway; UMP from orotate: step 2/2.</text>
</comment>
<name>A0A1G2BJT3_9BACT</name>
<feature type="active site" description="For OMPdecase activity" evidence="9">
    <location>
        <position position="123"/>
    </location>
</feature>
<feature type="binding site" evidence="10">
    <location>
        <position position="179"/>
    </location>
    <ligand>
        <name>substrate</name>
    </ligand>
</feature>
<evidence type="ECO:0000256" key="3">
    <source>
        <dbReference type="ARBA" id="ARBA00012321"/>
    </source>
</evidence>
<dbReference type="InterPro" id="IPR013785">
    <property type="entry name" value="Aldolase_TIM"/>
</dbReference>
<dbReference type="GO" id="GO:0006207">
    <property type="term" value="P:'de novo' pyrimidine nucleobase biosynthetic process"/>
    <property type="evidence" value="ECO:0007669"/>
    <property type="project" value="InterPro"/>
</dbReference>
<evidence type="ECO:0000259" key="11">
    <source>
        <dbReference type="SMART" id="SM00934"/>
    </source>
</evidence>
<keyword evidence="6" id="KW-0665">Pyrimidine biosynthesis</keyword>
<feature type="binding site" evidence="10">
    <location>
        <position position="240"/>
    </location>
    <ligand>
        <name>substrate</name>
    </ligand>
</feature>
<dbReference type="GO" id="GO:0044205">
    <property type="term" value="P:'de novo' UMP biosynthetic process"/>
    <property type="evidence" value="ECO:0007669"/>
    <property type="project" value="InterPro"/>
</dbReference>
<evidence type="ECO:0000256" key="6">
    <source>
        <dbReference type="ARBA" id="ARBA00022975"/>
    </source>
</evidence>
<evidence type="ECO:0000256" key="7">
    <source>
        <dbReference type="ARBA" id="ARBA00023239"/>
    </source>
</evidence>
<evidence type="ECO:0000256" key="2">
    <source>
        <dbReference type="ARBA" id="ARBA00004861"/>
    </source>
</evidence>